<reference evidence="2" key="1">
    <citation type="submission" date="2013-10" db="EMBL/GenBank/DDBJ databases">
        <title>Genomic analysis of the causative agents of coccidiosis in chickens.</title>
        <authorList>
            <person name="Reid A.J."/>
            <person name="Blake D."/>
            <person name="Billington K."/>
            <person name="Browne H."/>
            <person name="Dunn M."/>
            <person name="Hung S."/>
            <person name="Kawahara F."/>
            <person name="Miranda-Saavedra D."/>
            <person name="Mourier T."/>
            <person name="Nagra H."/>
            <person name="Otto T.D."/>
            <person name="Rawlings N."/>
            <person name="Sanchez A."/>
            <person name="Sanders M."/>
            <person name="Subramaniam C."/>
            <person name="Tay Y."/>
            <person name="Dear P."/>
            <person name="Doerig C."/>
            <person name="Gruber A."/>
            <person name="Parkinson J."/>
            <person name="Shirley M."/>
            <person name="Wan K.L."/>
            <person name="Berriman M."/>
            <person name="Tomley F."/>
            <person name="Pain A."/>
        </authorList>
    </citation>
    <scope>NUCLEOTIDE SEQUENCE</scope>
    <source>
        <strain evidence="2">Houghton</strain>
    </source>
</reference>
<dbReference type="VEuPathDB" id="ToxoDB:EAH_00015270"/>
<dbReference type="OrthoDB" id="347892at2759"/>
<evidence type="ECO:0000256" key="1">
    <source>
        <dbReference type="SAM" id="MobiDB-lite"/>
    </source>
</evidence>
<gene>
    <name evidence="2" type="ORF">EAH_00015270</name>
</gene>
<feature type="region of interest" description="Disordered" evidence="1">
    <location>
        <begin position="122"/>
        <end position="178"/>
    </location>
</feature>
<evidence type="ECO:0000313" key="3">
    <source>
        <dbReference type="Proteomes" id="UP000018050"/>
    </source>
</evidence>
<feature type="compositionally biased region" description="Polar residues" evidence="1">
    <location>
        <begin position="1"/>
        <end position="22"/>
    </location>
</feature>
<reference evidence="2" key="2">
    <citation type="submission" date="2013-10" db="EMBL/GenBank/DDBJ databases">
        <authorList>
            <person name="Aslett M."/>
        </authorList>
    </citation>
    <scope>NUCLEOTIDE SEQUENCE</scope>
    <source>
        <strain evidence="2">Houghton</strain>
    </source>
</reference>
<feature type="region of interest" description="Disordered" evidence="1">
    <location>
        <begin position="1"/>
        <end position="96"/>
    </location>
</feature>
<dbReference type="AlphaFoldDB" id="U6GXN3"/>
<dbReference type="EMBL" id="HG673666">
    <property type="protein sequence ID" value="CDI84372.1"/>
    <property type="molecule type" value="Genomic_DNA"/>
</dbReference>
<keyword evidence="3" id="KW-1185">Reference proteome</keyword>
<dbReference type="Proteomes" id="UP000018050">
    <property type="component" value="Unassembled WGS sequence"/>
</dbReference>
<feature type="compositionally biased region" description="Basic and acidic residues" evidence="1">
    <location>
        <begin position="126"/>
        <end position="136"/>
    </location>
</feature>
<dbReference type="RefSeq" id="XP_013246629.1">
    <property type="nucleotide sequence ID" value="XM_013391175.1"/>
</dbReference>
<evidence type="ECO:0000313" key="2">
    <source>
        <dbReference type="EMBL" id="CDI84372.1"/>
    </source>
</evidence>
<dbReference type="OMA" id="RVSFERW"/>
<proteinExistence type="predicted"/>
<accession>U6GXN3</accession>
<protein>
    <submittedName>
        <fullName evidence="2">Uncharacterized protein</fullName>
    </submittedName>
</protein>
<name>U6GXN3_EIMAC</name>
<organism evidence="2 3">
    <name type="scientific">Eimeria acervulina</name>
    <name type="common">Coccidian parasite</name>
    <dbReference type="NCBI Taxonomy" id="5801"/>
    <lineage>
        <taxon>Eukaryota</taxon>
        <taxon>Sar</taxon>
        <taxon>Alveolata</taxon>
        <taxon>Apicomplexa</taxon>
        <taxon>Conoidasida</taxon>
        <taxon>Coccidia</taxon>
        <taxon>Eucoccidiorida</taxon>
        <taxon>Eimeriorina</taxon>
        <taxon>Eimeriidae</taxon>
        <taxon>Eimeria</taxon>
    </lineage>
</organism>
<feature type="compositionally biased region" description="Low complexity" evidence="1">
    <location>
        <begin position="146"/>
        <end position="174"/>
    </location>
</feature>
<dbReference type="GeneID" id="25269597"/>
<feature type="compositionally biased region" description="Low complexity" evidence="1">
    <location>
        <begin position="71"/>
        <end position="96"/>
    </location>
</feature>
<sequence length="468" mass="50462">MRLPHDSSSSKATRTSMESQQLGARKAPQQAHPLSSNGKLQRHEKTLPAAPAAAAPIWLQGGADYRKGGDLTTALSSLRSSPSTDRSTSSSSCSSSTNHISRFELQQWDYPHSSSFLEGSGAQEKLLQRGRPEAHESQPSAGDLPKSQLSQNSSSNSKSNSKSSSSCCSSISSSSGGGRGGCIYVSGFAEGRDRSDLRLQPHAASPLSLIYLRLGDAPQLAEEVEKKLRAFIGFVESGASLQRQQPQAEYTMAVVLYIQRPKAFGFLSSSVERVSFERWLLPVSICWCTHECSSCCGSTRLRRQSSSCCCSTTQCCHGRHVRGKPSCLSAAAVAKGGAAVKAPHLQPQQQQQQQQRQQQRFTDYLPRGVKQQQEVEKGVRRVLFAVVEIATARQFHLPPPSVSHDLYGYDIVLSSNQAPLLGDWALQLPHARRSAAAILRAVSEGACGDPSSSSDGAAAAQHLFRLVL</sequence>